<dbReference type="Gene3D" id="3.40.50.150">
    <property type="entry name" value="Vaccinia Virus protein VP39"/>
    <property type="match status" value="1"/>
</dbReference>
<dbReference type="Proteomes" id="UP000244093">
    <property type="component" value="Unassembled WGS sequence"/>
</dbReference>
<dbReference type="PANTHER" id="PTHR33841">
    <property type="entry name" value="DNA METHYLTRANSFERASE YEEA-RELATED"/>
    <property type="match status" value="1"/>
</dbReference>
<dbReference type="AlphaFoldDB" id="A0A2R7Y167"/>
<dbReference type="GO" id="GO:0009007">
    <property type="term" value="F:site-specific DNA-methyltransferase (adenine-specific) activity"/>
    <property type="evidence" value="ECO:0007669"/>
    <property type="project" value="UniProtKB-EC"/>
</dbReference>
<keyword evidence="1" id="KW-0489">Methyltransferase</keyword>
<dbReference type="PROSITE" id="PS00092">
    <property type="entry name" value="N6_MTASE"/>
    <property type="match status" value="1"/>
</dbReference>
<dbReference type="PANTHER" id="PTHR33841:SF5">
    <property type="entry name" value="DNA METHYLASE (MODIFICATION METHYLASE) (METHYLTRANSFERASE)-RELATED"/>
    <property type="match status" value="1"/>
</dbReference>
<evidence type="ECO:0000313" key="7">
    <source>
        <dbReference type="Proteomes" id="UP000244093"/>
    </source>
</evidence>
<keyword evidence="3" id="KW-0949">S-adenosyl-L-methionine</keyword>
<accession>A0A2R7Y167</accession>
<dbReference type="PRINTS" id="PR00507">
    <property type="entry name" value="N12N6MTFRASE"/>
</dbReference>
<dbReference type="SUPFAM" id="SSF53335">
    <property type="entry name" value="S-adenosyl-L-methionine-dependent methyltransferases"/>
    <property type="match status" value="1"/>
</dbReference>
<keyword evidence="2" id="KW-0808">Transferase</keyword>
<dbReference type="Pfam" id="PF02384">
    <property type="entry name" value="N6_Mtase"/>
    <property type="match status" value="1"/>
</dbReference>
<evidence type="ECO:0000256" key="2">
    <source>
        <dbReference type="ARBA" id="ARBA00022679"/>
    </source>
</evidence>
<gene>
    <name evidence="6" type="ORF">B7O98_09510</name>
</gene>
<comment type="caution">
    <text evidence="6">The sequence shown here is derived from an EMBL/GenBank/DDBJ whole genome shotgun (WGS) entry which is preliminary data.</text>
</comment>
<dbReference type="InterPro" id="IPR003356">
    <property type="entry name" value="DNA_methylase_A-5"/>
</dbReference>
<dbReference type="CDD" id="cd02440">
    <property type="entry name" value="AdoMet_MTases"/>
    <property type="match status" value="1"/>
</dbReference>
<protein>
    <recommendedName>
        <fullName evidence="5">DNA methylase adenine-specific domain-containing protein</fullName>
    </recommendedName>
</protein>
<evidence type="ECO:0000256" key="4">
    <source>
        <dbReference type="ARBA" id="ARBA00022747"/>
    </source>
</evidence>
<evidence type="ECO:0000313" key="6">
    <source>
        <dbReference type="EMBL" id="PUA31285.1"/>
    </source>
</evidence>
<evidence type="ECO:0000256" key="3">
    <source>
        <dbReference type="ARBA" id="ARBA00022691"/>
    </source>
</evidence>
<evidence type="ECO:0000256" key="1">
    <source>
        <dbReference type="ARBA" id="ARBA00022603"/>
    </source>
</evidence>
<organism evidence="6 7">
    <name type="scientific">Zestosphaera tikiterensis</name>
    <dbReference type="NCBI Taxonomy" id="1973259"/>
    <lineage>
        <taxon>Archaea</taxon>
        <taxon>Thermoproteota</taxon>
        <taxon>Thermoprotei</taxon>
        <taxon>Desulfurococcales</taxon>
        <taxon>Desulfurococcaceae</taxon>
        <taxon>Zestosphaera</taxon>
    </lineage>
</organism>
<feature type="non-terminal residue" evidence="6">
    <location>
        <position position="137"/>
    </location>
</feature>
<dbReference type="GO" id="GO:0009307">
    <property type="term" value="P:DNA restriction-modification system"/>
    <property type="evidence" value="ECO:0007669"/>
    <property type="project" value="UniProtKB-KW"/>
</dbReference>
<feature type="domain" description="DNA methylase adenine-specific" evidence="5">
    <location>
        <begin position="14"/>
        <end position="119"/>
    </location>
</feature>
<keyword evidence="4" id="KW-0680">Restriction system</keyword>
<dbReference type="InterPro" id="IPR002052">
    <property type="entry name" value="DNA_methylase_N6_adenine_CS"/>
</dbReference>
<proteinExistence type="predicted"/>
<dbReference type="InterPro" id="IPR050953">
    <property type="entry name" value="N4_N6_ade-DNA_methylase"/>
</dbReference>
<reference evidence="6 7" key="1">
    <citation type="journal article" date="2018" name="Syst. Appl. Microbiol.">
        <title>A new symbiotic nanoarchaeote (Candidatus Nanoclepta minutus) and its host (Zestosphaera tikiterensis gen. nov., sp. nov.) from a New Zealand hot spring.</title>
        <authorList>
            <person name="St John E."/>
            <person name="Liu Y."/>
            <person name="Podar M."/>
            <person name="Stott M.B."/>
            <person name="Meneghin J."/>
            <person name="Chen Z."/>
            <person name="Lagutin K."/>
            <person name="Mitchell K."/>
            <person name="Reysenbach A.L."/>
        </authorList>
    </citation>
    <scope>NUCLEOTIDE SEQUENCE [LARGE SCALE GENOMIC DNA]</scope>
    <source>
        <strain evidence="6">NZ3</strain>
    </source>
</reference>
<name>A0A2R7Y167_9CREN</name>
<dbReference type="InterPro" id="IPR029063">
    <property type="entry name" value="SAM-dependent_MTases_sf"/>
</dbReference>
<sequence length="137" mass="16175">MKVHEYHPETIRYLRESSPEYRKRLGQFFTPKSLREELLSKIPKLIKPKVLDPSCGTGEFLLSAKQYFIEPELNCWEIDPKLVEIAKRIVPEAHVEQVDALQKPFKEEFDVVLGNPPYFEFKPDKDLKIKFKEVIWG</sequence>
<dbReference type="GO" id="GO:0032259">
    <property type="term" value="P:methylation"/>
    <property type="evidence" value="ECO:0007669"/>
    <property type="project" value="UniProtKB-KW"/>
</dbReference>
<dbReference type="GO" id="GO:0008170">
    <property type="term" value="F:N-methyltransferase activity"/>
    <property type="evidence" value="ECO:0007669"/>
    <property type="project" value="InterPro"/>
</dbReference>
<dbReference type="EMBL" id="NBVN01000015">
    <property type="protein sequence ID" value="PUA31285.1"/>
    <property type="molecule type" value="Genomic_DNA"/>
</dbReference>
<evidence type="ECO:0000259" key="5">
    <source>
        <dbReference type="Pfam" id="PF02384"/>
    </source>
</evidence>
<dbReference type="GO" id="GO:0003677">
    <property type="term" value="F:DNA binding"/>
    <property type="evidence" value="ECO:0007669"/>
    <property type="project" value="InterPro"/>
</dbReference>